<dbReference type="Proteomes" id="UP000500806">
    <property type="component" value="Chromosome"/>
</dbReference>
<reference evidence="1 2" key="1">
    <citation type="submission" date="2018-04" db="EMBL/GenBank/DDBJ databases">
        <title>Polynucleobacter sp. LimPoW16 genome.</title>
        <authorList>
            <person name="Hahn M.W."/>
        </authorList>
    </citation>
    <scope>NUCLEOTIDE SEQUENCE [LARGE SCALE GENOMIC DNA]</scope>
    <source>
        <strain evidence="1 2">LimPoW16</strain>
    </source>
</reference>
<dbReference type="EMBL" id="CP028941">
    <property type="protein sequence ID" value="QKM62298.1"/>
    <property type="molecule type" value="Genomic_DNA"/>
</dbReference>
<dbReference type="KEGG" id="pani:DCO16_03965"/>
<sequence>MKTEKAQDLFYELLDQWTAYHKAARELRSEVTEAFANVANGVATNPNLGVLAMLESMERSERKLQEKMDELMNSIDK</sequence>
<dbReference type="RefSeq" id="WP_173942450.1">
    <property type="nucleotide sequence ID" value="NZ_CBCSCD010000003.1"/>
</dbReference>
<evidence type="ECO:0000313" key="1">
    <source>
        <dbReference type="EMBL" id="QKM62298.1"/>
    </source>
</evidence>
<gene>
    <name evidence="1" type="ORF">DCO16_03965</name>
</gene>
<name>A0A6M9PS30_9BURK</name>
<keyword evidence="2" id="KW-1185">Reference proteome</keyword>
<accession>A0A6M9PS30</accession>
<evidence type="ECO:0000313" key="2">
    <source>
        <dbReference type="Proteomes" id="UP000500806"/>
    </source>
</evidence>
<proteinExistence type="predicted"/>
<organism evidence="1 2">
    <name type="scientific">Polynucleobacter antarcticus</name>
    <dbReference type="NCBI Taxonomy" id="1743162"/>
    <lineage>
        <taxon>Bacteria</taxon>
        <taxon>Pseudomonadati</taxon>
        <taxon>Pseudomonadota</taxon>
        <taxon>Betaproteobacteria</taxon>
        <taxon>Burkholderiales</taxon>
        <taxon>Burkholderiaceae</taxon>
        <taxon>Polynucleobacter</taxon>
    </lineage>
</organism>
<evidence type="ECO:0008006" key="3">
    <source>
        <dbReference type="Google" id="ProtNLM"/>
    </source>
</evidence>
<dbReference type="AlphaFoldDB" id="A0A6M9PS30"/>
<protein>
    <recommendedName>
        <fullName evidence="3">Poly(3-hydroxyalkanoate) polymerase subunit PhaE</fullName>
    </recommendedName>
</protein>